<gene>
    <name evidence="2" type="ORF">MJAP1_002897</name>
</gene>
<feature type="compositionally biased region" description="Low complexity" evidence="1">
    <location>
        <begin position="308"/>
        <end position="319"/>
    </location>
</feature>
<reference evidence="2" key="1">
    <citation type="submission" date="2023-03" db="EMBL/GenBank/DDBJ databases">
        <title>Mating type loci evolution in Malassezia.</title>
        <authorList>
            <person name="Coelho M.A."/>
        </authorList>
    </citation>
    <scope>NUCLEOTIDE SEQUENCE</scope>
    <source>
        <strain evidence="2">CBS 9431</strain>
    </source>
</reference>
<evidence type="ECO:0000256" key="1">
    <source>
        <dbReference type="SAM" id="MobiDB-lite"/>
    </source>
</evidence>
<feature type="region of interest" description="Disordered" evidence="1">
    <location>
        <begin position="308"/>
        <end position="345"/>
    </location>
</feature>
<evidence type="ECO:0000313" key="3">
    <source>
        <dbReference type="Proteomes" id="UP001217754"/>
    </source>
</evidence>
<feature type="region of interest" description="Disordered" evidence="1">
    <location>
        <begin position="250"/>
        <end position="275"/>
    </location>
</feature>
<protein>
    <submittedName>
        <fullName evidence="2">Uncharacterized protein</fullName>
    </submittedName>
</protein>
<feature type="region of interest" description="Disordered" evidence="1">
    <location>
        <begin position="362"/>
        <end position="416"/>
    </location>
</feature>
<proteinExistence type="predicted"/>
<dbReference type="AlphaFoldDB" id="A0AAF0JB62"/>
<name>A0AAF0JB62_9BASI</name>
<dbReference type="GeneID" id="85226548"/>
<accession>A0AAF0JB62</accession>
<evidence type="ECO:0000313" key="2">
    <source>
        <dbReference type="EMBL" id="WFD39915.1"/>
    </source>
</evidence>
<feature type="compositionally biased region" description="Low complexity" evidence="1">
    <location>
        <begin position="27"/>
        <end position="42"/>
    </location>
</feature>
<keyword evidence="3" id="KW-1185">Reference proteome</keyword>
<feature type="region of interest" description="Disordered" evidence="1">
    <location>
        <begin position="208"/>
        <end position="227"/>
    </location>
</feature>
<sequence length="438" mass="43130">MSEVVNEIKAEAPWSVDHKSGEAMSVGQKAEAAATGAGASPAIEQPKGAAAAAPAGVTEKAGTAAEQVAPKAATESAAPEAEATVAAAKATEVEPETIVASGVKPTEVEPVAGSTERAAGAAPVAADADSPVATTMYTTETPAVVESADHHLVGESLPITHTRIPDYDEGVKPAPAILNNDLASLLRQGNVSQDTTYLAPRGTFEDQVAQTEAPEEFPTRSTYGSSIPEGYQTSTAPLSYLSGTHISHTAHATAQDTEPVSAHAGSTLPATNLRESNIVSEPTPALETEPTAEQPWSVRGADAGEYTAAATTGEEATPAVPSKTEGTDAVESAAGEAKDAKSGGPLSGVTGAVGGAASGATGAVGGAASGAKNAAGGAASGVTGGAKNVTSGVTGGAKNAANTGKDTLGKAAGQPKKAGFLTKFKRALHIGKEANAAQ</sequence>
<feature type="compositionally biased region" description="Basic and acidic residues" evidence="1">
    <location>
        <begin position="1"/>
        <end position="21"/>
    </location>
</feature>
<dbReference type="Proteomes" id="UP001217754">
    <property type="component" value="Chromosome 5"/>
</dbReference>
<feature type="region of interest" description="Disordered" evidence="1">
    <location>
        <begin position="1"/>
        <end position="56"/>
    </location>
</feature>
<dbReference type="RefSeq" id="XP_060122812.1">
    <property type="nucleotide sequence ID" value="XM_060266829.1"/>
</dbReference>
<organism evidence="2 3">
    <name type="scientific">Malassezia japonica</name>
    <dbReference type="NCBI Taxonomy" id="223818"/>
    <lineage>
        <taxon>Eukaryota</taxon>
        <taxon>Fungi</taxon>
        <taxon>Dikarya</taxon>
        <taxon>Basidiomycota</taxon>
        <taxon>Ustilaginomycotina</taxon>
        <taxon>Malasseziomycetes</taxon>
        <taxon>Malasseziales</taxon>
        <taxon>Malasseziaceae</taxon>
        <taxon>Malassezia</taxon>
    </lineage>
</organism>
<dbReference type="EMBL" id="CP119962">
    <property type="protein sequence ID" value="WFD39915.1"/>
    <property type="molecule type" value="Genomic_DNA"/>
</dbReference>